<dbReference type="AlphaFoldDB" id="A0A1X0KCF3"/>
<evidence type="ECO:0000256" key="2">
    <source>
        <dbReference type="ARBA" id="ARBA00022723"/>
    </source>
</evidence>
<dbReference type="Pfam" id="PF01799">
    <property type="entry name" value="Fer2_2"/>
    <property type="match status" value="1"/>
</dbReference>
<evidence type="ECO:0000256" key="4">
    <source>
        <dbReference type="ARBA" id="ARBA00023004"/>
    </source>
</evidence>
<dbReference type="PROSITE" id="PS00197">
    <property type="entry name" value="2FE2S_FER_1"/>
    <property type="match status" value="1"/>
</dbReference>
<sequence>MTDDVAIEVRVNGRAVRACVPARMTLVDFLRERLGLTGTHIGCGEGLCGACNVLLESRSARACLTLAVQADDTDVVTIEGLSPPGRASKVQDCLVRHHALQCGFCTPGFVVLIEELLAEVDAGGRPTSTQIRKHLSSSLCRCTGYAPIIAAAEELVADRLAVIDGNNTKPTTKARR</sequence>
<keyword evidence="3" id="KW-0560">Oxidoreductase</keyword>
<dbReference type="PANTHER" id="PTHR44379:SF8">
    <property type="entry name" value="XANTHINE DEHYDROGENASE IRON-SULFUR-BINDING SUBUNIT XDHC-RELATED"/>
    <property type="match status" value="1"/>
</dbReference>
<keyword evidence="4" id="KW-0408">Iron</keyword>
<dbReference type="PANTHER" id="PTHR44379">
    <property type="entry name" value="OXIDOREDUCTASE WITH IRON-SULFUR SUBUNIT"/>
    <property type="match status" value="1"/>
</dbReference>
<evidence type="ECO:0000313" key="8">
    <source>
        <dbReference type="EMBL" id="ORB72578.1"/>
    </source>
</evidence>
<proteinExistence type="predicted"/>
<keyword evidence="2" id="KW-0479">Metal-binding</keyword>
<dbReference type="Proteomes" id="UP000192601">
    <property type="component" value="Unassembled WGS sequence"/>
</dbReference>
<evidence type="ECO:0000256" key="1">
    <source>
        <dbReference type="ARBA" id="ARBA00022714"/>
    </source>
</evidence>
<keyword evidence="9" id="KW-1185">Reference proteome</keyword>
<dbReference type="InterPro" id="IPR002888">
    <property type="entry name" value="2Fe-2S-bd"/>
</dbReference>
<dbReference type="Pfam" id="PF00111">
    <property type="entry name" value="Fer2"/>
    <property type="match status" value="1"/>
</dbReference>
<dbReference type="GO" id="GO:0046872">
    <property type="term" value="F:metal ion binding"/>
    <property type="evidence" value="ECO:0007669"/>
    <property type="project" value="UniProtKB-KW"/>
</dbReference>
<dbReference type="GO" id="GO:0016491">
    <property type="term" value="F:oxidoreductase activity"/>
    <property type="evidence" value="ECO:0007669"/>
    <property type="project" value="UniProtKB-KW"/>
</dbReference>
<dbReference type="InterPro" id="IPR051452">
    <property type="entry name" value="Diverse_Oxidoreductases"/>
</dbReference>
<comment type="pathway">
    <text evidence="6">Alkaloid degradation; nicotine degradation.</text>
</comment>
<dbReference type="GO" id="GO:0051537">
    <property type="term" value="F:2 iron, 2 sulfur cluster binding"/>
    <property type="evidence" value="ECO:0007669"/>
    <property type="project" value="UniProtKB-KW"/>
</dbReference>
<name>A0A1X0KCF3_MYCSC</name>
<reference evidence="8 9" key="1">
    <citation type="submission" date="2017-02" db="EMBL/GenBank/DDBJ databases">
        <title>The new phylogeny of genus Mycobacterium.</title>
        <authorList>
            <person name="Tortoli E."/>
            <person name="Trovato A."/>
            <person name="Cirillo D.M."/>
        </authorList>
    </citation>
    <scope>NUCLEOTIDE SEQUENCE [LARGE SCALE GENOMIC DNA]</scope>
    <source>
        <strain evidence="8 9">DSM 43992</strain>
    </source>
</reference>
<dbReference type="PROSITE" id="PS51085">
    <property type="entry name" value="2FE2S_FER_2"/>
    <property type="match status" value="1"/>
</dbReference>
<evidence type="ECO:0000256" key="3">
    <source>
        <dbReference type="ARBA" id="ARBA00023002"/>
    </source>
</evidence>
<dbReference type="InterPro" id="IPR036884">
    <property type="entry name" value="2Fe-2S-bd_dom_sf"/>
</dbReference>
<dbReference type="Gene3D" id="3.10.20.30">
    <property type="match status" value="1"/>
</dbReference>
<accession>A0A1X0KCF3</accession>
<feature type="domain" description="2Fe-2S ferredoxin-type" evidence="7">
    <location>
        <begin position="5"/>
        <end position="81"/>
    </location>
</feature>
<dbReference type="Gene3D" id="1.10.150.120">
    <property type="entry name" value="[2Fe-2S]-binding domain"/>
    <property type="match status" value="1"/>
</dbReference>
<keyword evidence="5" id="KW-0411">Iron-sulfur</keyword>
<evidence type="ECO:0000256" key="6">
    <source>
        <dbReference type="ARBA" id="ARBA00060707"/>
    </source>
</evidence>
<evidence type="ECO:0000313" key="9">
    <source>
        <dbReference type="Proteomes" id="UP000192601"/>
    </source>
</evidence>
<dbReference type="SUPFAM" id="SSF54292">
    <property type="entry name" value="2Fe-2S ferredoxin-like"/>
    <property type="match status" value="1"/>
</dbReference>
<dbReference type="InterPro" id="IPR012675">
    <property type="entry name" value="Beta-grasp_dom_sf"/>
</dbReference>
<evidence type="ECO:0000256" key="5">
    <source>
        <dbReference type="ARBA" id="ARBA00023014"/>
    </source>
</evidence>
<dbReference type="EMBL" id="MVIJ01000030">
    <property type="protein sequence ID" value="ORB72578.1"/>
    <property type="molecule type" value="Genomic_DNA"/>
</dbReference>
<dbReference type="RefSeq" id="WP_083178613.1">
    <property type="nucleotide sequence ID" value="NZ_MVIJ01000030.1"/>
</dbReference>
<dbReference type="SUPFAM" id="SSF47741">
    <property type="entry name" value="CO dehydrogenase ISP C-domain like"/>
    <property type="match status" value="1"/>
</dbReference>
<evidence type="ECO:0000259" key="7">
    <source>
        <dbReference type="PROSITE" id="PS51085"/>
    </source>
</evidence>
<dbReference type="InterPro" id="IPR006058">
    <property type="entry name" value="2Fe2S_fd_BS"/>
</dbReference>
<dbReference type="OrthoDB" id="159930at2"/>
<dbReference type="STRING" id="1783.BST44_18795"/>
<comment type="caution">
    <text evidence="8">The sequence shown here is derived from an EMBL/GenBank/DDBJ whole genome shotgun (WGS) entry which is preliminary data.</text>
</comment>
<organism evidence="8 9">
    <name type="scientific">Mycobacterium scrofulaceum</name>
    <dbReference type="NCBI Taxonomy" id="1783"/>
    <lineage>
        <taxon>Bacteria</taxon>
        <taxon>Bacillati</taxon>
        <taxon>Actinomycetota</taxon>
        <taxon>Actinomycetes</taxon>
        <taxon>Mycobacteriales</taxon>
        <taxon>Mycobacteriaceae</taxon>
        <taxon>Mycobacterium</taxon>
    </lineage>
</organism>
<dbReference type="InterPro" id="IPR001041">
    <property type="entry name" value="2Fe-2S_ferredoxin-type"/>
</dbReference>
<protein>
    <recommendedName>
        <fullName evidence="7">2Fe-2S ferredoxin-type domain-containing protein</fullName>
    </recommendedName>
</protein>
<gene>
    <name evidence="8" type="ORF">BST44_18795</name>
</gene>
<keyword evidence="1" id="KW-0001">2Fe-2S</keyword>
<dbReference type="FunFam" id="3.10.20.30:FF:000020">
    <property type="entry name" value="Xanthine dehydrogenase iron-sulfur subunit"/>
    <property type="match status" value="1"/>
</dbReference>
<dbReference type="InterPro" id="IPR036010">
    <property type="entry name" value="2Fe-2S_ferredoxin-like_sf"/>
</dbReference>